<sequence>MFNWFIPKPLEDAYFRTPERFMIKAPPFINGYSLNKGENEEHDLLRRPCRAGLETLYATLLISTIE</sequence>
<name>A0A5C6QLG3_9GAMM</name>
<protein>
    <submittedName>
        <fullName evidence="1">Uncharacterized protein</fullName>
    </submittedName>
</protein>
<dbReference type="AlphaFoldDB" id="A0A5C6QLG3"/>
<evidence type="ECO:0000313" key="1">
    <source>
        <dbReference type="EMBL" id="TWX69583.1"/>
    </source>
</evidence>
<dbReference type="Proteomes" id="UP000321822">
    <property type="component" value="Unassembled WGS sequence"/>
</dbReference>
<reference evidence="1 2" key="1">
    <citation type="submission" date="2019-07" db="EMBL/GenBank/DDBJ databases">
        <title>Genomes of sea-ice associated Colwellia species.</title>
        <authorList>
            <person name="Bowman J.P."/>
        </authorList>
    </citation>
    <scope>NUCLEOTIDE SEQUENCE [LARGE SCALE GENOMIC DNA]</scope>
    <source>
        <strain evidence="1 2">ACAM 459</strain>
    </source>
</reference>
<accession>A0A5C6QLG3</accession>
<keyword evidence="2" id="KW-1185">Reference proteome</keyword>
<proteinExistence type="predicted"/>
<gene>
    <name evidence="1" type="ORF">ESZ36_06365</name>
</gene>
<dbReference type="EMBL" id="VOLT01000003">
    <property type="protein sequence ID" value="TWX69583.1"/>
    <property type="molecule type" value="Genomic_DNA"/>
</dbReference>
<dbReference type="OrthoDB" id="6228388at2"/>
<organism evidence="1 2">
    <name type="scientific">Colwellia demingiae</name>
    <dbReference type="NCBI Taxonomy" id="89401"/>
    <lineage>
        <taxon>Bacteria</taxon>
        <taxon>Pseudomonadati</taxon>
        <taxon>Pseudomonadota</taxon>
        <taxon>Gammaproteobacteria</taxon>
        <taxon>Alteromonadales</taxon>
        <taxon>Colwelliaceae</taxon>
        <taxon>Colwellia</taxon>
    </lineage>
</organism>
<evidence type="ECO:0000313" key="2">
    <source>
        <dbReference type="Proteomes" id="UP000321822"/>
    </source>
</evidence>
<comment type="caution">
    <text evidence="1">The sequence shown here is derived from an EMBL/GenBank/DDBJ whole genome shotgun (WGS) entry which is preliminary data.</text>
</comment>